<sequence>MSNLSTEDDTKEDTAPKSLPSNQRQSTRRRRLRFEKIYGKVPLKVHTTIRFPDENPYNLRVPGLRSMQAIGSLNKVHPASGVLDESLYNLRSHPRTYGFQKDVSLNLQILGEHAQDPLGSMKARRKVIPTLMVAYLRGADCGTTLLRVAKNQWQSSTNVSTSLFGMETTARLKQHVQEIYSSTKNQLGYLQAPRRTC</sequence>
<name>A0A8S9SVF5_BRACR</name>
<evidence type="ECO:0000313" key="3">
    <source>
        <dbReference type="Proteomes" id="UP000712600"/>
    </source>
</evidence>
<reference evidence="2" key="1">
    <citation type="submission" date="2019-12" db="EMBL/GenBank/DDBJ databases">
        <title>Genome sequencing and annotation of Brassica cretica.</title>
        <authorList>
            <person name="Studholme D.J."/>
            <person name="Sarris P."/>
        </authorList>
    </citation>
    <scope>NUCLEOTIDE SEQUENCE</scope>
    <source>
        <strain evidence="2">PFS-109/04</strain>
        <tissue evidence="2">Leaf</tissue>
    </source>
</reference>
<organism evidence="2 3">
    <name type="scientific">Brassica cretica</name>
    <name type="common">Mustard</name>
    <dbReference type="NCBI Taxonomy" id="69181"/>
    <lineage>
        <taxon>Eukaryota</taxon>
        <taxon>Viridiplantae</taxon>
        <taxon>Streptophyta</taxon>
        <taxon>Embryophyta</taxon>
        <taxon>Tracheophyta</taxon>
        <taxon>Spermatophyta</taxon>
        <taxon>Magnoliopsida</taxon>
        <taxon>eudicotyledons</taxon>
        <taxon>Gunneridae</taxon>
        <taxon>Pentapetalae</taxon>
        <taxon>rosids</taxon>
        <taxon>malvids</taxon>
        <taxon>Brassicales</taxon>
        <taxon>Brassicaceae</taxon>
        <taxon>Brassiceae</taxon>
        <taxon>Brassica</taxon>
    </lineage>
</organism>
<feature type="compositionally biased region" description="Acidic residues" evidence="1">
    <location>
        <begin position="1"/>
        <end position="11"/>
    </location>
</feature>
<feature type="region of interest" description="Disordered" evidence="1">
    <location>
        <begin position="1"/>
        <end position="31"/>
    </location>
</feature>
<gene>
    <name evidence="2" type="ORF">F2Q69_00035659</name>
</gene>
<dbReference type="Proteomes" id="UP000712600">
    <property type="component" value="Unassembled WGS sequence"/>
</dbReference>
<protein>
    <submittedName>
        <fullName evidence="2">Uncharacterized protein</fullName>
    </submittedName>
</protein>
<evidence type="ECO:0000256" key="1">
    <source>
        <dbReference type="SAM" id="MobiDB-lite"/>
    </source>
</evidence>
<dbReference type="EMBL" id="QGKX02000004">
    <property type="protein sequence ID" value="KAF3604395.1"/>
    <property type="molecule type" value="Genomic_DNA"/>
</dbReference>
<comment type="caution">
    <text evidence="2">The sequence shown here is derived from an EMBL/GenBank/DDBJ whole genome shotgun (WGS) entry which is preliminary data.</text>
</comment>
<dbReference type="AlphaFoldDB" id="A0A8S9SVF5"/>
<evidence type="ECO:0000313" key="2">
    <source>
        <dbReference type="EMBL" id="KAF3604395.1"/>
    </source>
</evidence>
<accession>A0A8S9SVF5</accession>
<proteinExistence type="predicted"/>